<gene>
    <name evidence="1" type="ORF">POPTR_007G078966</name>
</gene>
<dbReference type="GO" id="GO:0010028">
    <property type="term" value="P:xanthophyll cycle"/>
    <property type="evidence" value="ECO:0007669"/>
    <property type="project" value="InterPro"/>
</dbReference>
<evidence type="ECO:0000313" key="2">
    <source>
        <dbReference type="Proteomes" id="UP000006729"/>
    </source>
</evidence>
<dbReference type="InParanoid" id="A0A3N7FA60"/>
<evidence type="ECO:0000313" key="1">
    <source>
        <dbReference type="EMBL" id="RQO92702.1"/>
    </source>
</evidence>
<dbReference type="AlphaFoldDB" id="A0A3N7FA60"/>
<dbReference type="InterPro" id="IPR044682">
    <property type="entry name" value="VDE"/>
</dbReference>
<name>A0A3N7FA60_POPTR</name>
<keyword evidence="2" id="KW-1185">Reference proteome</keyword>
<dbReference type="STRING" id="3694.A0A3N7FA60"/>
<proteinExistence type="predicted"/>
<dbReference type="EMBL" id="CM009296">
    <property type="protein sequence ID" value="RQO92702.1"/>
    <property type="molecule type" value="Genomic_DNA"/>
</dbReference>
<protein>
    <submittedName>
        <fullName evidence="1">Uncharacterized protein</fullName>
    </submittedName>
</protein>
<organism evidence="1 2">
    <name type="scientific">Populus trichocarpa</name>
    <name type="common">Western balsam poplar</name>
    <name type="synonym">Populus balsamifera subsp. trichocarpa</name>
    <dbReference type="NCBI Taxonomy" id="3694"/>
    <lineage>
        <taxon>Eukaryota</taxon>
        <taxon>Viridiplantae</taxon>
        <taxon>Streptophyta</taxon>
        <taxon>Embryophyta</taxon>
        <taxon>Tracheophyta</taxon>
        <taxon>Spermatophyta</taxon>
        <taxon>Magnoliopsida</taxon>
        <taxon>eudicotyledons</taxon>
        <taxon>Gunneridae</taxon>
        <taxon>Pentapetalae</taxon>
        <taxon>rosids</taxon>
        <taxon>fabids</taxon>
        <taxon>Malpighiales</taxon>
        <taxon>Salicaceae</taxon>
        <taxon>Saliceae</taxon>
        <taxon>Populus</taxon>
    </lineage>
</organism>
<reference evidence="1 2" key="1">
    <citation type="journal article" date="2006" name="Science">
        <title>The genome of black cottonwood, Populus trichocarpa (Torr. &amp; Gray).</title>
        <authorList>
            <person name="Tuskan G.A."/>
            <person name="Difazio S."/>
            <person name="Jansson S."/>
            <person name="Bohlmann J."/>
            <person name="Grigoriev I."/>
            <person name="Hellsten U."/>
            <person name="Putnam N."/>
            <person name="Ralph S."/>
            <person name="Rombauts S."/>
            <person name="Salamov A."/>
            <person name="Schein J."/>
            <person name="Sterck L."/>
            <person name="Aerts A."/>
            <person name="Bhalerao R.R."/>
            <person name="Bhalerao R.P."/>
            <person name="Blaudez D."/>
            <person name="Boerjan W."/>
            <person name="Brun A."/>
            <person name="Brunner A."/>
            <person name="Busov V."/>
            <person name="Campbell M."/>
            <person name="Carlson J."/>
            <person name="Chalot M."/>
            <person name="Chapman J."/>
            <person name="Chen G.L."/>
            <person name="Cooper D."/>
            <person name="Coutinho P.M."/>
            <person name="Couturier J."/>
            <person name="Covert S."/>
            <person name="Cronk Q."/>
            <person name="Cunningham R."/>
            <person name="Davis J."/>
            <person name="Degroeve S."/>
            <person name="Dejardin A."/>
            <person name="Depamphilis C."/>
            <person name="Detter J."/>
            <person name="Dirks B."/>
            <person name="Dubchak I."/>
            <person name="Duplessis S."/>
            <person name="Ehlting J."/>
            <person name="Ellis B."/>
            <person name="Gendler K."/>
            <person name="Goodstein D."/>
            <person name="Gribskov M."/>
            <person name="Grimwood J."/>
            <person name="Groover A."/>
            <person name="Gunter L."/>
            <person name="Hamberger B."/>
            <person name="Heinze B."/>
            <person name="Helariutta Y."/>
            <person name="Henrissat B."/>
            <person name="Holligan D."/>
            <person name="Holt R."/>
            <person name="Huang W."/>
            <person name="Islam-Faridi N."/>
            <person name="Jones S."/>
            <person name="Jones-Rhoades M."/>
            <person name="Jorgensen R."/>
            <person name="Joshi C."/>
            <person name="Kangasjarvi J."/>
            <person name="Karlsson J."/>
            <person name="Kelleher C."/>
            <person name="Kirkpatrick R."/>
            <person name="Kirst M."/>
            <person name="Kohler A."/>
            <person name="Kalluri U."/>
            <person name="Larimer F."/>
            <person name="Leebens-Mack J."/>
            <person name="Leple J.C."/>
            <person name="Locascio P."/>
            <person name="Lou Y."/>
            <person name="Lucas S."/>
            <person name="Martin F."/>
            <person name="Montanini B."/>
            <person name="Napoli C."/>
            <person name="Nelson D.R."/>
            <person name="Nelson C."/>
            <person name="Nieminen K."/>
            <person name="Nilsson O."/>
            <person name="Pereda V."/>
            <person name="Peter G."/>
            <person name="Philippe R."/>
            <person name="Pilate G."/>
            <person name="Poliakov A."/>
            <person name="Razumovskaya J."/>
            <person name="Richardson P."/>
            <person name="Rinaldi C."/>
            <person name="Ritland K."/>
            <person name="Rouze P."/>
            <person name="Ryaboy D."/>
            <person name="Schmutz J."/>
            <person name="Schrader J."/>
            <person name="Segerman B."/>
            <person name="Shin H."/>
            <person name="Siddiqui A."/>
            <person name="Sterky F."/>
            <person name="Terry A."/>
            <person name="Tsai C.J."/>
            <person name="Uberbacher E."/>
            <person name="Unneberg P."/>
            <person name="Vahala J."/>
            <person name="Wall K."/>
            <person name="Wessler S."/>
            <person name="Yang G."/>
            <person name="Yin T."/>
            <person name="Douglas C."/>
            <person name="Marra M."/>
            <person name="Sandberg G."/>
            <person name="Van de Peer Y."/>
            <person name="Rokhsar D."/>
        </authorList>
    </citation>
    <scope>NUCLEOTIDE SEQUENCE [LARGE SCALE GENOMIC DNA]</scope>
    <source>
        <strain evidence="2">cv. Nisqually</strain>
    </source>
</reference>
<dbReference type="PANTHER" id="PTHR33970">
    <property type="entry name" value="VIOLAXANTHIN DE-EPOXIDASE, CHLOROPLASTIC-RELATED"/>
    <property type="match status" value="1"/>
</dbReference>
<accession>A0A3N7FA60</accession>
<dbReference type="GO" id="GO:0046422">
    <property type="term" value="F:violaxanthin de-epoxidase activity"/>
    <property type="evidence" value="ECO:0007669"/>
    <property type="project" value="InterPro"/>
</dbReference>
<dbReference type="Proteomes" id="UP000006729">
    <property type="component" value="Chromosome 7"/>
</dbReference>
<dbReference type="PANTHER" id="PTHR33970:SF2">
    <property type="entry name" value="OS01G0716400 PROTEIN"/>
    <property type="match status" value="1"/>
</dbReference>
<sequence>MLVFTDDQYQSKDQTETLLKALSCADILLIVAITDQESVKWIQTEYKSLPNIVCFASSPNLVNKLGGSYVQNEISGYLFGKTFGISQSENK</sequence>